<dbReference type="PANTHER" id="PTHR45717">
    <property type="entry name" value="OS12G0527900 PROTEIN"/>
    <property type="match status" value="1"/>
</dbReference>
<organism evidence="5 6">
    <name type="scientific">Acorus calamus</name>
    <name type="common">Sweet flag</name>
    <dbReference type="NCBI Taxonomy" id="4465"/>
    <lineage>
        <taxon>Eukaryota</taxon>
        <taxon>Viridiplantae</taxon>
        <taxon>Streptophyta</taxon>
        <taxon>Embryophyta</taxon>
        <taxon>Tracheophyta</taxon>
        <taxon>Spermatophyta</taxon>
        <taxon>Magnoliopsida</taxon>
        <taxon>Liliopsida</taxon>
        <taxon>Acoraceae</taxon>
        <taxon>Acorus</taxon>
    </lineage>
</organism>
<evidence type="ECO:0000313" key="5">
    <source>
        <dbReference type="EMBL" id="KAK1284417.1"/>
    </source>
</evidence>
<feature type="region of interest" description="Disordered" evidence="4">
    <location>
        <begin position="524"/>
        <end position="545"/>
    </location>
</feature>
<feature type="repeat" description="PPR" evidence="3">
    <location>
        <begin position="196"/>
        <end position="230"/>
    </location>
</feature>
<dbReference type="PROSITE" id="PS51375">
    <property type="entry name" value="PPR"/>
    <property type="match status" value="3"/>
</dbReference>
<gene>
    <name evidence="5" type="ORF">QJS10_CPB21g00527</name>
</gene>
<proteinExistence type="inferred from homology"/>
<dbReference type="PANTHER" id="PTHR45717:SF20">
    <property type="entry name" value="OS07G0598500 PROTEIN"/>
    <property type="match status" value="1"/>
</dbReference>
<comment type="similarity">
    <text evidence="1">Belongs to the PPR family. P subfamily.</text>
</comment>
<protein>
    <submittedName>
        <fullName evidence="5">Pentatricopeptide repeat-containing protein</fullName>
    </submittedName>
</protein>
<dbReference type="EMBL" id="JAUJYO010000021">
    <property type="protein sequence ID" value="KAK1284417.1"/>
    <property type="molecule type" value="Genomic_DNA"/>
</dbReference>
<dbReference type="SUPFAM" id="SSF81901">
    <property type="entry name" value="HCP-like"/>
    <property type="match status" value="1"/>
</dbReference>
<keyword evidence="6" id="KW-1185">Reference proteome</keyword>
<name>A0AAV9C6N2_ACOCL</name>
<dbReference type="InterPro" id="IPR002885">
    <property type="entry name" value="PPR_rpt"/>
</dbReference>
<feature type="repeat" description="PPR" evidence="3">
    <location>
        <begin position="161"/>
        <end position="195"/>
    </location>
</feature>
<dbReference type="NCBIfam" id="TIGR00756">
    <property type="entry name" value="PPR"/>
    <property type="match status" value="2"/>
</dbReference>
<evidence type="ECO:0000256" key="3">
    <source>
        <dbReference type="PROSITE-ProRule" id="PRU00708"/>
    </source>
</evidence>
<keyword evidence="2" id="KW-0677">Repeat</keyword>
<evidence type="ECO:0000256" key="4">
    <source>
        <dbReference type="SAM" id="MobiDB-lite"/>
    </source>
</evidence>
<sequence length="545" mass="62310">MNPLRSSLLNRLTRRNLETHRLLTESLYSIAPPASVASAAAEEKRRYSSGRTTFRSSELLQKIYPLGDPNDANLVSVLDSWVNIGNRVRPWEIQHVIRDLRKRRSFKQALEFAEVSETFCKTYPVVQILNFHLVLFLFVSRVHGLASAEAYFNKLQGKDKNNKSYGALLNCYVRDCLVDKSLTHLQKMKELGFASTALTYNNIMCLYTNTNQHEKVPLIFSEMKKNKVSPDNFSYRICMNSYGVRSDIEMAEIILEEMEKQPHIVVDWNTYSTMAGIYIKAGLSDRAISTLKKMEERMEWNNGLAYGHLISHFANLGDKSEMQRIWELQKSNCKRITNNDYKVMLAGLVKLGEIEGAELLFNEWESSGNHFDCRVPNILLNEYRKMGLLEKAETMLNKMEENGKTPLSSGWGILANGYAQEEEMRKAFECMRKALALYVSTAGWQPDSEVVSRIVGWLGEQGKAEELDMFLGLLSKAVNLDREMYHAMIKANIRDGKDVDWVLRGMKAAKIKIDRETEEILRVKESDQTSSVGESEADDSQQILN</sequence>
<dbReference type="Gene3D" id="1.25.40.10">
    <property type="entry name" value="Tetratricopeptide repeat domain"/>
    <property type="match status" value="2"/>
</dbReference>
<dbReference type="Pfam" id="PF01535">
    <property type="entry name" value="PPR"/>
    <property type="match status" value="4"/>
</dbReference>
<reference evidence="5" key="1">
    <citation type="journal article" date="2023" name="Nat. Commun.">
        <title>Diploid and tetraploid genomes of Acorus and the evolution of monocots.</title>
        <authorList>
            <person name="Ma L."/>
            <person name="Liu K.W."/>
            <person name="Li Z."/>
            <person name="Hsiao Y.Y."/>
            <person name="Qi Y."/>
            <person name="Fu T."/>
            <person name="Tang G.D."/>
            <person name="Zhang D."/>
            <person name="Sun W.H."/>
            <person name="Liu D.K."/>
            <person name="Li Y."/>
            <person name="Chen G.Z."/>
            <person name="Liu X.D."/>
            <person name="Liao X.Y."/>
            <person name="Jiang Y.T."/>
            <person name="Yu X."/>
            <person name="Hao Y."/>
            <person name="Huang J."/>
            <person name="Zhao X.W."/>
            <person name="Ke S."/>
            <person name="Chen Y.Y."/>
            <person name="Wu W.L."/>
            <person name="Hsu J.L."/>
            <person name="Lin Y.F."/>
            <person name="Huang M.D."/>
            <person name="Li C.Y."/>
            <person name="Huang L."/>
            <person name="Wang Z.W."/>
            <person name="Zhao X."/>
            <person name="Zhong W.Y."/>
            <person name="Peng D.H."/>
            <person name="Ahmad S."/>
            <person name="Lan S."/>
            <person name="Zhang J.S."/>
            <person name="Tsai W.C."/>
            <person name="Van de Peer Y."/>
            <person name="Liu Z.J."/>
        </authorList>
    </citation>
    <scope>NUCLEOTIDE SEQUENCE</scope>
    <source>
        <strain evidence="5">CP</strain>
    </source>
</reference>
<evidence type="ECO:0000256" key="1">
    <source>
        <dbReference type="ARBA" id="ARBA00007626"/>
    </source>
</evidence>
<evidence type="ECO:0000313" key="6">
    <source>
        <dbReference type="Proteomes" id="UP001180020"/>
    </source>
</evidence>
<comment type="caution">
    <text evidence="5">The sequence shown here is derived from an EMBL/GenBank/DDBJ whole genome shotgun (WGS) entry which is preliminary data.</text>
</comment>
<dbReference type="Pfam" id="PF13041">
    <property type="entry name" value="PPR_2"/>
    <property type="match status" value="1"/>
</dbReference>
<accession>A0AAV9C6N2</accession>
<dbReference type="AlphaFoldDB" id="A0AAV9C6N2"/>
<dbReference type="GO" id="GO:0003729">
    <property type="term" value="F:mRNA binding"/>
    <property type="evidence" value="ECO:0007669"/>
    <property type="project" value="UniProtKB-ARBA"/>
</dbReference>
<evidence type="ECO:0000256" key="2">
    <source>
        <dbReference type="ARBA" id="ARBA00022737"/>
    </source>
</evidence>
<dbReference type="InterPro" id="IPR011990">
    <property type="entry name" value="TPR-like_helical_dom_sf"/>
</dbReference>
<reference evidence="5" key="2">
    <citation type="submission" date="2023-06" db="EMBL/GenBank/DDBJ databases">
        <authorList>
            <person name="Ma L."/>
            <person name="Liu K.-W."/>
            <person name="Li Z."/>
            <person name="Hsiao Y.-Y."/>
            <person name="Qi Y."/>
            <person name="Fu T."/>
            <person name="Tang G."/>
            <person name="Zhang D."/>
            <person name="Sun W.-H."/>
            <person name="Liu D.-K."/>
            <person name="Li Y."/>
            <person name="Chen G.-Z."/>
            <person name="Liu X.-D."/>
            <person name="Liao X.-Y."/>
            <person name="Jiang Y.-T."/>
            <person name="Yu X."/>
            <person name="Hao Y."/>
            <person name="Huang J."/>
            <person name="Zhao X.-W."/>
            <person name="Ke S."/>
            <person name="Chen Y.-Y."/>
            <person name="Wu W.-L."/>
            <person name="Hsu J.-L."/>
            <person name="Lin Y.-F."/>
            <person name="Huang M.-D."/>
            <person name="Li C.-Y."/>
            <person name="Huang L."/>
            <person name="Wang Z.-W."/>
            <person name="Zhao X."/>
            <person name="Zhong W.-Y."/>
            <person name="Peng D.-H."/>
            <person name="Ahmad S."/>
            <person name="Lan S."/>
            <person name="Zhang J.-S."/>
            <person name="Tsai W.-C."/>
            <person name="Van De Peer Y."/>
            <person name="Liu Z.-J."/>
        </authorList>
    </citation>
    <scope>NUCLEOTIDE SEQUENCE</scope>
    <source>
        <strain evidence="5">CP</strain>
        <tissue evidence="5">Leaves</tissue>
    </source>
</reference>
<feature type="repeat" description="PPR" evidence="3">
    <location>
        <begin position="372"/>
        <end position="406"/>
    </location>
</feature>
<dbReference type="Proteomes" id="UP001180020">
    <property type="component" value="Unassembled WGS sequence"/>
</dbReference>
<dbReference type="GO" id="GO:0005739">
    <property type="term" value="C:mitochondrion"/>
    <property type="evidence" value="ECO:0007669"/>
    <property type="project" value="TreeGrafter"/>
</dbReference>